<comment type="similarity">
    <text evidence="1">Belongs to the CutC family.</text>
</comment>
<dbReference type="InterPro" id="IPR005627">
    <property type="entry name" value="CutC-like"/>
</dbReference>
<evidence type="ECO:0000313" key="3">
    <source>
        <dbReference type="EMBL" id="RSH78194.1"/>
    </source>
</evidence>
<protein>
    <recommendedName>
        <fullName evidence="2">Copper homeostasis protein cutC homolog</fullName>
    </recommendedName>
</protein>
<dbReference type="Gene3D" id="3.20.20.380">
    <property type="entry name" value="Copper homeostasis (CutC) domain"/>
    <property type="match status" value="1"/>
</dbReference>
<proteinExistence type="inferred from homology"/>
<comment type="caution">
    <text evidence="3">The sequence shown here is derived from an EMBL/GenBank/DDBJ whole genome shotgun (WGS) entry which is preliminary data.</text>
</comment>
<dbReference type="Pfam" id="PF03932">
    <property type="entry name" value="CutC"/>
    <property type="match status" value="1"/>
</dbReference>
<evidence type="ECO:0000313" key="4">
    <source>
        <dbReference type="Proteomes" id="UP000279236"/>
    </source>
</evidence>
<reference evidence="3 4" key="1">
    <citation type="submission" date="2018-11" db="EMBL/GenBank/DDBJ databases">
        <title>Genome sequence of Apiotrichum porosum DSM 27194.</title>
        <authorList>
            <person name="Aliyu H."/>
            <person name="Gorte O."/>
            <person name="Ochsenreither K."/>
        </authorList>
    </citation>
    <scope>NUCLEOTIDE SEQUENCE [LARGE SCALE GENOMIC DNA]</scope>
    <source>
        <strain evidence="3 4">DSM 27194</strain>
    </source>
</reference>
<keyword evidence="4" id="KW-1185">Reference proteome</keyword>
<evidence type="ECO:0000256" key="1">
    <source>
        <dbReference type="ARBA" id="ARBA00007768"/>
    </source>
</evidence>
<dbReference type="PANTHER" id="PTHR12598">
    <property type="entry name" value="COPPER HOMEOSTASIS PROTEIN CUTC"/>
    <property type="match status" value="1"/>
</dbReference>
<organism evidence="3 4">
    <name type="scientific">Apiotrichum porosum</name>
    <dbReference type="NCBI Taxonomy" id="105984"/>
    <lineage>
        <taxon>Eukaryota</taxon>
        <taxon>Fungi</taxon>
        <taxon>Dikarya</taxon>
        <taxon>Basidiomycota</taxon>
        <taxon>Agaricomycotina</taxon>
        <taxon>Tremellomycetes</taxon>
        <taxon>Trichosporonales</taxon>
        <taxon>Trichosporonaceae</taxon>
        <taxon>Apiotrichum</taxon>
    </lineage>
</organism>
<dbReference type="STRING" id="105984.A0A427XHJ1"/>
<dbReference type="PANTHER" id="PTHR12598:SF0">
    <property type="entry name" value="COPPER HOMEOSTASIS PROTEIN CUTC HOMOLOG"/>
    <property type="match status" value="1"/>
</dbReference>
<dbReference type="Proteomes" id="UP000279236">
    <property type="component" value="Unassembled WGS sequence"/>
</dbReference>
<accession>A0A427XHJ1</accession>
<name>A0A427XHJ1_9TREE</name>
<gene>
    <name evidence="3" type="ORF">EHS24_002655</name>
</gene>
<dbReference type="EMBL" id="RSCE01000013">
    <property type="protein sequence ID" value="RSH78194.1"/>
    <property type="molecule type" value="Genomic_DNA"/>
</dbReference>
<sequence length="257" mass="27000">MPFPLEICIDSLESARTAGPYLGPGDRFEVCASLLAGGGLTPSMGLVRALRADQPHIGLMVMVRPRPGSFVYTPAEVEVMLLDIQAAREAGAVGVVFGCLTVEGEVDTAVTTQLCKAAEGMEVTFHRAFDVTPSWQRACDTLASIPGITRILTSGHALTALEGAAELDALTRHLQSSSSSFPLTILPASGINAMSLAELRNRAPLLQEAHLSASGIIPPPDASAVAIGKVLGFGSGEEWRLDGDKLKAVRELVDREG</sequence>
<dbReference type="SUPFAM" id="SSF110395">
    <property type="entry name" value="CutC-like"/>
    <property type="match status" value="1"/>
</dbReference>
<dbReference type="GO" id="GO:0005507">
    <property type="term" value="F:copper ion binding"/>
    <property type="evidence" value="ECO:0007669"/>
    <property type="project" value="TreeGrafter"/>
</dbReference>
<dbReference type="InterPro" id="IPR036822">
    <property type="entry name" value="CutC-like_dom_sf"/>
</dbReference>
<dbReference type="RefSeq" id="XP_028473341.1">
    <property type="nucleotide sequence ID" value="XM_028618385.1"/>
</dbReference>
<dbReference type="OrthoDB" id="7392499at2759"/>
<dbReference type="AlphaFoldDB" id="A0A427XHJ1"/>
<evidence type="ECO:0000256" key="2">
    <source>
        <dbReference type="ARBA" id="ARBA00019014"/>
    </source>
</evidence>
<dbReference type="GeneID" id="39587198"/>
<dbReference type="HAMAP" id="MF_00795">
    <property type="entry name" value="CutC"/>
    <property type="match status" value="1"/>
</dbReference>